<evidence type="ECO:0000256" key="1">
    <source>
        <dbReference type="SAM" id="MobiDB-lite"/>
    </source>
</evidence>
<evidence type="ECO:0000313" key="2">
    <source>
        <dbReference type="EMBL" id="KAL0485672.1"/>
    </source>
</evidence>
<proteinExistence type="predicted"/>
<dbReference type="Proteomes" id="UP001431209">
    <property type="component" value="Unassembled WGS sequence"/>
</dbReference>
<protein>
    <submittedName>
        <fullName evidence="2">Uncharacterized protein</fullName>
    </submittedName>
</protein>
<organism evidence="2 3">
    <name type="scientific">Acrasis kona</name>
    <dbReference type="NCBI Taxonomy" id="1008807"/>
    <lineage>
        <taxon>Eukaryota</taxon>
        <taxon>Discoba</taxon>
        <taxon>Heterolobosea</taxon>
        <taxon>Tetramitia</taxon>
        <taxon>Eutetramitia</taxon>
        <taxon>Acrasidae</taxon>
        <taxon>Acrasis</taxon>
    </lineage>
</organism>
<reference evidence="2 3" key="1">
    <citation type="submission" date="2024-03" db="EMBL/GenBank/DDBJ databases">
        <title>The Acrasis kona genome and developmental transcriptomes reveal deep origins of eukaryotic multicellular pathways.</title>
        <authorList>
            <person name="Sheikh S."/>
            <person name="Fu C.-J."/>
            <person name="Brown M.W."/>
            <person name="Baldauf S.L."/>
        </authorList>
    </citation>
    <scope>NUCLEOTIDE SEQUENCE [LARGE SCALE GENOMIC DNA]</scope>
    <source>
        <strain evidence="2 3">ATCC MYA-3509</strain>
    </source>
</reference>
<evidence type="ECO:0000313" key="3">
    <source>
        <dbReference type="Proteomes" id="UP001431209"/>
    </source>
</evidence>
<gene>
    <name evidence="2" type="ORF">AKO1_003335</name>
</gene>
<feature type="compositionally biased region" description="Acidic residues" evidence="1">
    <location>
        <begin position="181"/>
        <end position="191"/>
    </location>
</feature>
<comment type="caution">
    <text evidence="2">The sequence shown here is derived from an EMBL/GenBank/DDBJ whole genome shotgun (WGS) entry which is preliminary data.</text>
</comment>
<accession>A0AAW2Z792</accession>
<sequence>MSMGLSKVGVCLVRNVGGDDSMNNIKEDLNSVKKSCVNHIIKNEPKLKKNKSRSLLKKEIKKEFNVTITDYKNKKFVYNFGDLHGAIVLLGRQNKATLDKQFLEVSKNDNPNLIEALNKHDHDSGEIEGGMCRFFVVTDECDEMAASSNRDKNLTEKNFMHTGIVGHRRSLDNCANASDSSDSETDSEPDEYQQTNPDKRDISFQDFIECGSMHEKSYCLVGVSATWHPSVLVNPDSKIKQRVNVIDLPVSKNYVGFSTEKNQLNTRSVIIEEVNECRDLKESKDVYDAHSGALDKIIQSLVERYNSNNIDEVNIKSPQNHISLLINTRIIQNSNTVQLELAEALRNKLDSWDCSNVDDLKEGVPAVVFVYNQTPESGSLYLTDELCSILEEKGEKIDDILKKIARNVTTDINTDQNSNDVEIKFNFNEDIQIINIESKPSKLRKLVSTVYDCAYALFSECEINPFVVCITGRMGGRGLRLKDSKHRYVLTDQYIESGRKWTMAYLIQASGRITSKDKSKAERRLWCPKDTRELLELAIDFEMEMRKLYQLDNQGRGLELIEALKKMNITDHKNVIDGFLWFNENVASKHLCGPIRAYTDRFCLKAKNVGKDDVYIDRLINKRKTPQWEALLLHMKSLEYNSNGWTAKELKEGLKNKNLLLHLSSDEIDRGEYSDNAYVIKIGKKKDATDSIFTALNVLKKNKKVKVNSAREKKYKHWMLV</sequence>
<feature type="region of interest" description="Disordered" evidence="1">
    <location>
        <begin position="171"/>
        <end position="198"/>
    </location>
</feature>
<name>A0AAW2Z792_9EUKA</name>
<dbReference type="AlphaFoldDB" id="A0AAW2Z792"/>
<dbReference type="EMBL" id="JAOPGA020001156">
    <property type="protein sequence ID" value="KAL0485672.1"/>
    <property type="molecule type" value="Genomic_DNA"/>
</dbReference>
<keyword evidence="3" id="KW-1185">Reference proteome</keyword>